<dbReference type="OrthoDB" id="2248459at2759"/>
<dbReference type="InterPro" id="IPR036691">
    <property type="entry name" value="Endo/exonu/phosph_ase_sf"/>
</dbReference>
<evidence type="ECO:0000313" key="2">
    <source>
        <dbReference type="EMBL" id="WVN90219.1"/>
    </source>
</evidence>
<dbReference type="SMART" id="SM00128">
    <property type="entry name" value="IPPc"/>
    <property type="match status" value="1"/>
</dbReference>
<dbReference type="SUPFAM" id="SSF50978">
    <property type="entry name" value="WD40 repeat-like"/>
    <property type="match status" value="1"/>
</dbReference>
<dbReference type="GO" id="GO:0046856">
    <property type="term" value="P:phosphatidylinositol dephosphorylation"/>
    <property type="evidence" value="ECO:0007669"/>
    <property type="project" value="InterPro"/>
</dbReference>
<feature type="region of interest" description="Disordered" evidence="1">
    <location>
        <begin position="1"/>
        <end position="20"/>
    </location>
</feature>
<feature type="compositionally biased region" description="Polar residues" evidence="1">
    <location>
        <begin position="212"/>
        <end position="223"/>
    </location>
</feature>
<protein>
    <submittedName>
        <fullName evidence="2">Uncharacterized protein</fullName>
    </submittedName>
</protein>
<dbReference type="FunFam" id="3.60.10.10:FF:000036">
    <property type="entry name" value="Inositol polyphosphate phosphatase, putative"/>
    <property type="match status" value="1"/>
</dbReference>
<keyword evidence="3" id="KW-1185">Reference proteome</keyword>
<organism evidence="2 3">
    <name type="scientific">Cryptococcus depauperatus CBS 7841</name>
    <dbReference type="NCBI Taxonomy" id="1295531"/>
    <lineage>
        <taxon>Eukaryota</taxon>
        <taxon>Fungi</taxon>
        <taxon>Dikarya</taxon>
        <taxon>Basidiomycota</taxon>
        <taxon>Agaricomycotina</taxon>
        <taxon>Tremellomycetes</taxon>
        <taxon>Tremellales</taxon>
        <taxon>Cryptococcaceae</taxon>
        <taxon>Cryptococcus</taxon>
    </lineage>
</organism>
<dbReference type="PANTHER" id="PTHR11200">
    <property type="entry name" value="INOSITOL 5-PHOSPHATASE"/>
    <property type="match status" value="1"/>
</dbReference>
<dbReference type="SUPFAM" id="SSF56219">
    <property type="entry name" value="DNase I-like"/>
    <property type="match status" value="1"/>
</dbReference>
<name>A0A1E3ICY0_9TREE</name>
<dbReference type="EMBL" id="CP143790">
    <property type="protein sequence ID" value="WVN90219.1"/>
    <property type="molecule type" value="Genomic_DNA"/>
</dbReference>
<dbReference type="Gene3D" id="3.60.10.10">
    <property type="entry name" value="Endonuclease/exonuclease/phosphatase"/>
    <property type="match status" value="1"/>
</dbReference>
<dbReference type="Pfam" id="PF22669">
    <property type="entry name" value="Exo_endo_phos2"/>
    <property type="match status" value="1"/>
</dbReference>
<feature type="compositionally biased region" description="Polar residues" evidence="1">
    <location>
        <begin position="531"/>
        <end position="540"/>
    </location>
</feature>
<accession>A0A1E3ICY0</accession>
<reference evidence="2" key="2">
    <citation type="journal article" date="2022" name="Elife">
        <title>Obligate sexual reproduction of a homothallic fungus closely related to the Cryptococcus pathogenic species complex.</title>
        <authorList>
            <person name="Passer A.R."/>
            <person name="Clancey S.A."/>
            <person name="Shea T."/>
            <person name="David-Palma M."/>
            <person name="Averette A.F."/>
            <person name="Boekhout T."/>
            <person name="Porcel B.M."/>
            <person name="Nowrousian M."/>
            <person name="Cuomo C.A."/>
            <person name="Sun S."/>
            <person name="Heitman J."/>
            <person name="Coelho M.A."/>
        </authorList>
    </citation>
    <scope>NUCLEOTIDE SEQUENCE</scope>
    <source>
        <strain evidence="2">CBS 7841</strain>
    </source>
</reference>
<dbReference type="Gene3D" id="2.130.10.10">
    <property type="entry name" value="YVTN repeat-like/Quinoprotein amine dehydrogenase"/>
    <property type="match status" value="1"/>
</dbReference>
<gene>
    <name evidence="2" type="ORF">L203_105455</name>
</gene>
<dbReference type="RefSeq" id="XP_066070919.1">
    <property type="nucleotide sequence ID" value="XM_066214822.1"/>
</dbReference>
<proteinExistence type="predicted"/>
<feature type="compositionally biased region" description="Basic and acidic residues" evidence="1">
    <location>
        <begin position="542"/>
        <end position="554"/>
    </location>
</feature>
<evidence type="ECO:0000256" key="1">
    <source>
        <dbReference type="SAM" id="MobiDB-lite"/>
    </source>
</evidence>
<dbReference type="InterPro" id="IPR000300">
    <property type="entry name" value="IPPc"/>
</dbReference>
<feature type="compositionally biased region" description="Polar residues" evidence="1">
    <location>
        <begin position="1"/>
        <end position="12"/>
    </location>
</feature>
<feature type="compositionally biased region" description="Pro residues" evidence="1">
    <location>
        <begin position="474"/>
        <end position="486"/>
    </location>
</feature>
<dbReference type="InterPro" id="IPR015943">
    <property type="entry name" value="WD40/YVTN_repeat-like_dom_sf"/>
</dbReference>
<feature type="compositionally biased region" description="Pro residues" evidence="1">
    <location>
        <begin position="309"/>
        <end position="325"/>
    </location>
</feature>
<dbReference type="PANTHER" id="PTHR11200:SF240">
    <property type="entry name" value="INOSITOL POLYPHOSPHATE 5-PHOSPHATASE C9G1.10C-RELATED"/>
    <property type="match status" value="1"/>
</dbReference>
<evidence type="ECO:0000313" key="3">
    <source>
        <dbReference type="Proteomes" id="UP000094043"/>
    </source>
</evidence>
<feature type="compositionally biased region" description="Low complexity" evidence="1">
    <location>
        <begin position="87"/>
        <end position="112"/>
    </location>
</feature>
<dbReference type="KEGG" id="cdep:91089664"/>
<dbReference type="GO" id="GO:0004439">
    <property type="term" value="F:phosphatidylinositol-4,5-bisphosphate 5-phosphatase activity"/>
    <property type="evidence" value="ECO:0007669"/>
    <property type="project" value="TreeGrafter"/>
</dbReference>
<feature type="region of interest" description="Disordered" evidence="1">
    <location>
        <begin position="249"/>
        <end position="338"/>
    </location>
</feature>
<dbReference type="VEuPathDB" id="FungiDB:L203_04131"/>
<feature type="compositionally biased region" description="Low complexity" evidence="1">
    <location>
        <begin position="297"/>
        <end position="308"/>
    </location>
</feature>
<feature type="region of interest" description="Disordered" evidence="1">
    <location>
        <begin position="474"/>
        <end position="567"/>
    </location>
</feature>
<sequence>MTVSSRSPSVACSDSGDEAPKSIASLRSKFENLATGIDAVQSNGHQKPGPVASTGSAKGGFLGAPGEEGNETEKAKPVVPPKPASRPVTPVPTSLVVSQSVTLQPSTTTRIPPSRPVTPKPMYQPSRASDPSIVSQGENLNDTYLKPPEAYAATASATSSIPNPSSAVESTSSSPINRRLAPPPPSKPPSIISGTTSATPSAVVTPACSGSERGSSPEAEQTISVRVLRERFAAQVNKSTTAVPTKLADIPNSTRIPSTTKSAPFIKYTANDGNTGDAPHSPYSTQIHSSRPDHSFHTSALASSSSASHPPPPISQNTSPIPPPINRAHKPQPRQTMANSAITHPEEKILETPFLSSPHHIPPNRPSLSSRSSSAAHGISPPQLPVRRPTILSTDSLESVINLSRNAPILTREESLNAIHGVASLPSLSGRLGTGVVGRAELETNTGSSAGPPPPRLPARHATLSEPITIAPPNIPPPPPPPPPLPHFANPGRVGINAGILPPPPLRSAIINPSSPPRRSNTISRRISSSDPTPHETTYLSGRRDRERDEKEVYSEDEDDEPADPSMAGLSAQAKRMLEDFPDTTQANRKAPVFIPDVKLKDCHHVSAFATFGRYICTGAHHVRVYDTLLGDHAISIIDLKETDLENKSKDPRITAMCFRPGATKQEEGQYLWCGTKDGHLWELDIATGHVSNTKAFAHMSSICNIWRHKQNILSLDDIGKLLVFEVGTGEGERPRLIRTLRIGEKFAFAKMVCGKLWISSGPTVRSTTSAATSRGPIIRVYDPCSEGTMPPVKSLFTTEWTGAVTSATYMPLSHQTIYLGHEGGFISFWNGSSLTCEGVMKISNTDVLALEGVGEYLWMGNRKGQIWVFDVEEKPWKATNIWIGHYDSPVQALVVDPYSIEYAGRYTCWSFARDSLRAWDGLLSVDWIDKQLTVRQPEYCTFRPINILVCTWNIDSARPGDLTGSEVNRTFLNEVLLSVNSPDIIVFGFQEVIPLTDKKYTAKTLLFGGKSKDGGSAGDKISHAYRHWIEKLQSSVKSCYPTDCPYVKIHSEYLVGLLTCIFAKSSERSVLRDLDMATVKRGIGGIYGNKGAIIARLVMDDTSLCFINVHLAAGQSQKSARNADLAGIMEDKAIFPPAEELPFVNGGCGTAIMDHEVVFLNGDLNYRIDQRRENVISSIANNEISYLLEHDQLRKEMRTNHAFRLRSFEEAPITFCPTYKYNPGTQDYDTSEKRRIPAWCDRILYSKSQRIKPLNYQRYEPTVSDHRPVSASFAVTLKAVDPLKMMETRRVVEAEWETREKQLLEQMSKLFDSIE</sequence>
<feature type="compositionally biased region" description="Polar residues" evidence="1">
    <location>
        <begin position="251"/>
        <end position="262"/>
    </location>
</feature>
<feature type="region of interest" description="Disordered" evidence="1">
    <location>
        <begin position="354"/>
        <end position="388"/>
    </location>
</feature>
<feature type="compositionally biased region" description="Low complexity" evidence="1">
    <location>
        <begin position="147"/>
        <end position="174"/>
    </location>
</feature>
<dbReference type="InterPro" id="IPR036322">
    <property type="entry name" value="WD40_repeat_dom_sf"/>
</dbReference>
<dbReference type="Proteomes" id="UP000094043">
    <property type="component" value="Chromosome 7"/>
</dbReference>
<reference evidence="2" key="1">
    <citation type="submission" date="2016-06" db="EMBL/GenBank/DDBJ databases">
        <authorList>
            <person name="Cuomo C."/>
            <person name="Litvintseva A."/>
            <person name="Heitman J."/>
            <person name="Chen Y."/>
            <person name="Sun S."/>
            <person name="Springer D."/>
            <person name="Dromer F."/>
            <person name="Young S."/>
            <person name="Zeng Q."/>
            <person name="Chapman S."/>
            <person name="Gujja S."/>
            <person name="Saif S."/>
            <person name="Birren B."/>
        </authorList>
    </citation>
    <scope>NUCLEOTIDE SEQUENCE</scope>
    <source>
        <strain evidence="2">CBS 7841</strain>
    </source>
</reference>
<feature type="compositionally biased region" description="Polar residues" evidence="1">
    <location>
        <begin position="126"/>
        <end position="142"/>
    </location>
</feature>
<feature type="compositionally biased region" description="Low complexity" evidence="1">
    <location>
        <begin position="507"/>
        <end position="530"/>
    </location>
</feature>
<reference evidence="2" key="3">
    <citation type="submission" date="2024-01" db="EMBL/GenBank/DDBJ databases">
        <authorList>
            <person name="Coelho M.A."/>
            <person name="David-Palma M."/>
            <person name="Shea T."/>
            <person name="Sun S."/>
            <person name="Cuomo C.A."/>
            <person name="Heitman J."/>
        </authorList>
    </citation>
    <scope>NUCLEOTIDE SEQUENCE</scope>
    <source>
        <strain evidence="2">CBS 7841</strain>
    </source>
</reference>
<dbReference type="InterPro" id="IPR046985">
    <property type="entry name" value="IP5"/>
</dbReference>
<feature type="region of interest" description="Disordered" evidence="1">
    <location>
        <begin position="37"/>
        <end position="223"/>
    </location>
</feature>
<dbReference type="GeneID" id="91089664"/>